<keyword evidence="3" id="KW-0812">Transmembrane</keyword>
<dbReference type="NCBIfam" id="NF041002">
    <property type="entry name" value="pilin_ComGF"/>
    <property type="match status" value="1"/>
</dbReference>
<organism evidence="4 5">
    <name type="scientific">Aerococcus christensenii</name>
    <dbReference type="NCBI Taxonomy" id="87541"/>
    <lineage>
        <taxon>Bacteria</taxon>
        <taxon>Bacillati</taxon>
        <taxon>Bacillota</taxon>
        <taxon>Bacilli</taxon>
        <taxon>Lactobacillales</taxon>
        <taxon>Aerococcaceae</taxon>
        <taxon>Aerococcus</taxon>
    </lineage>
</organism>
<dbReference type="EMBL" id="PKGZ01000006">
    <property type="protein sequence ID" value="PKY90974.1"/>
    <property type="molecule type" value="Genomic_DNA"/>
</dbReference>
<evidence type="ECO:0008006" key="6">
    <source>
        <dbReference type="Google" id="ProtNLM"/>
    </source>
</evidence>
<protein>
    <recommendedName>
        <fullName evidence="6">Competence protein ComGF</fullName>
    </recommendedName>
</protein>
<dbReference type="Pfam" id="PF15980">
    <property type="entry name" value="ComGF"/>
    <property type="match status" value="1"/>
</dbReference>
<keyword evidence="3" id="KW-1133">Transmembrane helix</keyword>
<dbReference type="InterPro" id="IPR016977">
    <property type="entry name" value="ComGF"/>
</dbReference>
<sequence>MDEVDEVLITRKRLYRYIPLRRRQVMLSIWKGFNPHKNKRGFTLLEAILALLLFASIQSLLMTTLHLETNYYQQVKEVYADDWGVFLMQLQREARNGRLIAVSRTSLKFKNQKERHISYEFYKNTNSRMIRKLVRGLGHQPYLMDVRRVIFTFQSPNIVHIDLTFINEEKHQATIYFQKPEEKQDE</sequence>
<dbReference type="InterPro" id="IPR012902">
    <property type="entry name" value="N_methyl_site"/>
</dbReference>
<dbReference type="AlphaFoldDB" id="A0A2I1K5T4"/>
<comment type="caution">
    <text evidence="4">The sequence shown here is derived from an EMBL/GenBank/DDBJ whole genome shotgun (WGS) entry which is preliminary data.</text>
</comment>
<dbReference type="Pfam" id="PF07963">
    <property type="entry name" value="N_methyl"/>
    <property type="match status" value="1"/>
</dbReference>
<keyword evidence="2" id="KW-0178">Competence</keyword>
<dbReference type="GO" id="GO:0009986">
    <property type="term" value="C:cell surface"/>
    <property type="evidence" value="ECO:0007669"/>
    <property type="project" value="UniProtKB-SubCell"/>
</dbReference>
<gene>
    <name evidence="4" type="ORF">CYJ27_06870</name>
</gene>
<accession>A0A2I1K5T4</accession>
<reference evidence="4 5" key="1">
    <citation type="submission" date="2017-12" db="EMBL/GenBank/DDBJ databases">
        <title>Phylogenetic diversity of female urinary microbiome.</title>
        <authorList>
            <person name="Thomas-White K."/>
            <person name="Wolfe A.J."/>
        </authorList>
    </citation>
    <scope>NUCLEOTIDE SEQUENCE [LARGE SCALE GENOMIC DNA]</scope>
    <source>
        <strain evidence="4 5">UMB0844</strain>
    </source>
</reference>
<evidence type="ECO:0000256" key="2">
    <source>
        <dbReference type="ARBA" id="ARBA00023287"/>
    </source>
</evidence>
<evidence type="ECO:0000313" key="5">
    <source>
        <dbReference type="Proteomes" id="UP000234775"/>
    </source>
</evidence>
<proteinExistence type="predicted"/>
<feature type="transmembrane region" description="Helical" evidence="3">
    <location>
        <begin position="41"/>
        <end position="61"/>
    </location>
</feature>
<dbReference type="GO" id="GO:0030420">
    <property type="term" value="P:establishment of competence for transformation"/>
    <property type="evidence" value="ECO:0007669"/>
    <property type="project" value="UniProtKB-KW"/>
</dbReference>
<evidence type="ECO:0000256" key="1">
    <source>
        <dbReference type="ARBA" id="ARBA00004241"/>
    </source>
</evidence>
<name>A0A2I1K5T4_9LACT</name>
<keyword evidence="3" id="KW-0472">Membrane</keyword>
<comment type="subcellular location">
    <subcellularLocation>
        <location evidence="1">Cell surface</location>
    </subcellularLocation>
</comment>
<dbReference type="Proteomes" id="UP000234775">
    <property type="component" value="Unassembled WGS sequence"/>
</dbReference>
<evidence type="ECO:0000256" key="3">
    <source>
        <dbReference type="SAM" id="Phobius"/>
    </source>
</evidence>
<evidence type="ECO:0000313" key="4">
    <source>
        <dbReference type="EMBL" id="PKY90974.1"/>
    </source>
</evidence>
<keyword evidence="5" id="KW-1185">Reference proteome</keyword>